<dbReference type="EMBL" id="JANDHW010000008">
    <property type="protein sequence ID" value="MCP9612358.1"/>
    <property type="molecule type" value="Genomic_DNA"/>
</dbReference>
<organism evidence="2 3">
    <name type="scientific">Coprobacter tertius</name>
    <dbReference type="NCBI Taxonomy" id="2944915"/>
    <lineage>
        <taxon>Bacteria</taxon>
        <taxon>Pseudomonadati</taxon>
        <taxon>Bacteroidota</taxon>
        <taxon>Bacteroidia</taxon>
        <taxon>Bacteroidales</taxon>
        <taxon>Barnesiellaceae</taxon>
        <taxon>Coprobacter</taxon>
    </lineage>
</organism>
<comment type="caution">
    <text evidence="2">The sequence shown here is derived from an EMBL/GenBank/DDBJ whole genome shotgun (WGS) entry which is preliminary data.</text>
</comment>
<proteinExistence type="predicted"/>
<evidence type="ECO:0000256" key="1">
    <source>
        <dbReference type="SAM" id="SignalP"/>
    </source>
</evidence>
<keyword evidence="1" id="KW-0732">Signal</keyword>
<name>A0ABT1MIA1_9BACT</name>
<sequence length="154" mass="18258">MRRFIIFLLLITLSAGYSYAQGPANNAQKQRFEQFRAEKKAYLTQEIGLTPAEQKLFFPLYDEYQYKKFKLGRETRMKVRDIGRSQSKVSEAEYKAVADAMVELPVKEALLDKEYYERFSKFLSPEKLFLYRKAELTFSKKILNDRQKAANRKR</sequence>
<keyword evidence="3" id="KW-1185">Reference proteome</keyword>
<protein>
    <submittedName>
        <fullName evidence="2">Uncharacterized protein</fullName>
    </submittedName>
</protein>
<dbReference type="Proteomes" id="UP001205603">
    <property type="component" value="Unassembled WGS sequence"/>
</dbReference>
<dbReference type="RefSeq" id="WP_255027652.1">
    <property type="nucleotide sequence ID" value="NZ_JANDHW010000008.1"/>
</dbReference>
<reference evidence="2 3" key="1">
    <citation type="submission" date="2022-07" db="EMBL/GenBank/DDBJ databases">
        <title>Fecal culturing of patients with breast cancer.</title>
        <authorList>
            <person name="Teng N.M.Y."/>
            <person name="Kiu R."/>
            <person name="Evans R."/>
            <person name="Baker D.J."/>
            <person name="Zenner C."/>
            <person name="Robinson S.D."/>
            <person name="Hall L.J."/>
        </authorList>
    </citation>
    <scope>NUCLEOTIDE SEQUENCE [LARGE SCALE GENOMIC DNA]</scope>
    <source>
        <strain evidence="2 3">LH1063</strain>
    </source>
</reference>
<gene>
    <name evidence="2" type="ORF">NMU02_09660</name>
</gene>
<accession>A0ABT1MIA1</accession>
<evidence type="ECO:0000313" key="2">
    <source>
        <dbReference type="EMBL" id="MCP9612358.1"/>
    </source>
</evidence>
<evidence type="ECO:0000313" key="3">
    <source>
        <dbReference type="Proteomes" id="UP001205603"/>
    </source>
</evidence>
<feature type="signal peptide" evidence="1">
    <location>
        <begin position="1"/>
        <end position="20"/>
    </location>
</feature>
<feature type="chain" id="PRO_5045053041" evidence="1">
    <location>
        <begin position="21"/>
        <end position="154"/>
    </location>
</feature>